<evidence type="ECO:0000313" key="3">
    <source>
        <dbReference type="Proteomes" id="UP001176941"/>
    </source>
</evidence>
<sequence length="240" mass="25492">MEGLEGHAKKFELYTEAHGDQGRWLRLRGVLLSADLKIHLVPPAEWIGERSEWGPWSTQLPPLFWGHSRALTAVPRHWPLGGAVAPPTRAGGAREAEAQPPNRALARGVRRRLPSGLFLVRLVLPPPRCSTSRPVPPQPPSSPPSHPPPQPRGPLLPLALLGFPTRQAKVGPGAGGPEAGGRAECRGSWGPGGALPFQRIRSSSLPGPQGRDRAPAATALSCPAIQSSQTRIKAISGMQG</sequence>
<proteinExistence type="predicted"/>
<keyword evidence="3" id="KW-1185">Reference proteome</keyword>
<protein>
    <submittedName>
        <fullName evidence="2">Uncharacterized protein</fullName>
    </submittedName>
</protein>
<evidence type="ECO:0000256" key="1">
    <source>
        <dbReference type="SAM" id="MobiDB-lite"/>
    </source>
</evidence>
<feature type="region of interest" description="Disordered" evidence="1">
    <location>
        <begin position="85"/>
        <end position="107"/>
    </location>
</feature>
<dbReference type="EMBL" id="OX460343">
    <property type="protein sequence ID" value="CAI9180647.1"/>
    <property type="molecule type" value="Genomic_DNA"/>
</dbReference>
<gene>
    <name evidence="2" type="ORF">MRATA1EN1_LOCUS29609</name>
</gene>
<reference evidence="2" key="1">
    <citation type="submission" date="2023-04" db="EMBL/GenBank/DDBJ databases">
        <authorList>
            <consortium name="ELIXIR-Norway"/>
        </authorList>
    </citation>
    <scope>NUCLEOTIDE SEQUENCE [LARGE SCALE GENOMIC DNA]</scope>
</reference>
<feature type="compositionally biased region" description="Low complexity" evidence="1">
    <location>
        <begin position="155"/>
        <end position="164"/>
    </location>
</feature>
<name>A0ABN9A300_RANTA</name>
<accession>A0ABN9A300</accession>
<organism evidence="2 3">
    <name type="scientific">Rangifer tarandus platyrhynchus</name>
    <name type="common">Svalbard reindeer</name>
    <dbReference type="NCBI Taxonomy" id="3082113"/>
    <lineage>
        <taxon>Eukaryota</taxon>
        <taxon>Metazoa</taxon>
        <taxon>Chordata</taxon>
        <taxon>Craniata</taxon>
        <taxon>Vertebrata</taxon>
        <taxon>Euteleostomi</taxon>
        <taxon>Mammalia</taxon>
        <taxon>Eutheria</taxon>
        <taxon>Laurasiatheria</taxon>
        <taxon>Artiodactyla</taxon>
        <taxon>Ruminantia</taxon>
        <taxon>Pecora</taxon>
        <taxon>Cervidae</taxon>
        <taxon>Odocoileinae</taxon>
        <taxon>Rangifer</taxon>
    </lineage>
</organism>
<evidence type="ECO:0000313" key="2">
    <source>
        <dbReference type="EMBL" id="CAI9180647.1"/>
    </source>
</evidence>
<dbReference type="Proteomes" id="UP001176941">
    <property type="component" value="Chromosome X"/>
</dbReference>
<feature type="region of interest" description="Disordered" evidence="1">
    <location>
        <begin position="128"/>
        <end position="223"/>
    </location>
</feature>
<feature type="compositionally biased region" description="Pro residues" evidence="1">
    <location>
        <begin position="128"/>
        <end position="154"/>
    </location>
</feature>